<proteinExistence type="predicted"/>
<keyword evidence="2" id="KW-0472">Membrane</keyword>
<gene>
    <name evidence="3" type="ORF">RM423_19290</name>
</gene>
<sequence length="237" mass="24777">MTDTLHAALGRIHRDDPVAPSTGGPAGNARVTAWTGLLLLVLSLAELVTLINVDGLISWHIVIGTLLLPPALLKTASTGWRIARYYRRNPVYRHAGPPPMLLRILGPGVVASTLGLLASGLVLILLGRDSSRTILITTLGQRLDWLTLHQGLFIVWAVLTGLHVLARIVPALQLTILPKHTATSVAGTKARAAILAGTVAVAAVAAVLVLSASGSWRSDGHHGPPLDSGGLGVSDRP</sequence>
<protein>
    <recommendedName>
        <fullName evidence="5">Cytochrome b561 bacterial/Ni-hydrogenase domain-containing protein</fullName>
    </recommendedName>
</protein>
<dbReference type="RefSeq" id="WP_311424675.1">
    <property type="nucleotide sequence ID" value="NZ_JAVREH010000042.1"/>
</dbReference>
<feature type="transmembrane region" description="Helical" evidence="2">
    <location>
        <begin position="57"/>
        <end position="80"/>
    </location>
</feature>
<feature type="transmembrane region" description="Helical" evidence="2">
    <location>
        <begin position="101"/>
        <end position="126"/>
    </location>
</feature>
<evidence type="ECO:0000313" key="4">
    <source>
        <dbReference type="Proteomes" id="UP001183176"/>
    </source>
</evidence>
<accession>A0ABU2JFQ7</accession>
<feature type="region of interest" description="Disordered" evidence="1">
    <location>
        <begin position="215"/>
        <end position="237"/>
    </location>
</feature>
<name>A0ABU2JFQ7_9ACTN</name>
<keyword evidence="2" id="KW-0812">Transmembrane</keyword>
<evidence type="ECO:0000313" key="3">
    <source>
        <dbReference type="EMBL" id="MDT0263529.1"/>
    </source>
</evidence>
<reference evidence="4" key="1">
    <citation type="submission" date="2023-07" db="EMBL/GenBank/DDBJ databases">
        <title>30 novel species of actinomycetes from the DSMZ collection.</title>
        <authorList>
            <person name="Nouioui I."/>
        </authorList>
    </citation>
    <scope>NUCLEOTIDE SEQUENCE [LARGE SCALE GENOMIC DNA]</scope>
    <source>
        <strain evidence="4">DSM 44399</strain>
    </source>
</reference>
<feature type="transmembrane region" description="Helical" evidence="2">
    <location>
        <begin position="31"/>
        <end position="51"/>
    </location>
</feature>
<comment type="caution">
    <text evidence="3">The sequence shown here is derived from an EMBL/GenBank/DDBJ whole genome shotgun (WGS) entry which is preliminary data.</text>
</comment>
<organism evidence="3 4">
    <name type="scientific">Jatrophihabitans lederbergiae</name>
    <dbReference type="NCBI Taxonomy" id="3075547"/>
    <lineage>
        <taxon>Bacteria</taxon>
        <taxon>Bacillati</taxon>
        <taxon>Actinomycetota</taxon>
        <taxon>Actinomycetes</taxon>
        <taxon>Jatrophihabitantales</taxon>
        <taxon>Jatrophihabitantaceae</taxon>
        <taxon>Jatrophihabitans</taxon>
    </lineage>
</organism>
<feature type="transmembrane region" description="Helical" evidence="2">
    <location>
        <begin position="190"/>
        <end position="212"/>
    </location>
</feature>
<evidence type="ECO:0008006" key="5">
    <source>
        <dbReference type="Google" id="ProtNLM"/>
    </source>
</evidence>
<keyword evidence="4" id="KW-1185">Reference proteome</keyword>
<dbReference type="EMBL" id="JAVREH010000042">
    <property type="protein sequence ID" value="MDT0263529.1"/>
    <property type="molecule type" value="Genomic_DNA"/>
</dbReference>
<feature type="transmembrane region" description="Helical" evidence="2">
    <location>
        <begin position="146"/>
        <end position="169"/>
    </location>
</feature>
<evidence type="ECO:0000256" key="2">
    <source>
        <dbReference type="SAM" id="Phobius"/>
    </source>
</evidence>
<keyword evidence="2" id="KW-1133">Transmembrane helix</keyword>
<evidence type="ECO:0000256" key="1">
    <source>
        <dbReference type="SAM" id="MobiDB-lite"/>
    </source>
</evidence>
<dbReference type="Proteomes" id="UP001183176">
    <property type="component" value="Unassembled WGS sequence"/>
</dbReference>